<evidence type="ECO:0000256" key="3">
    <source>
        <dbReference type="ARBA" id="ARBA00012665"/>
    </source>
</evidence>
<dbReference type="GO" id="GO:0005524">
    <property type="term" value="F:ATP binding"/>
    <property type="evidence" value="ECO:0007669"/>
    <property type="project" value="UniProtKB-KW"/>
</dbReference>
<dbReference type="EMBL" id="HACM01000045">
    <property type="protein sequence ID" value="CRZ00487.1"/>
    <property type="molecule type" value="Transcribed_RNA"/>
</dbReference>
<evidence type="ECO:0000256" key="8">
    <source>
        <dbReference type="ARBA" id="ARBA00022842"/>
    </source>
</evidence>
<comment type="catalytic activity">
    <reaction evidence="9">
        <text>adenosine(37) in tRNA + dimethylallyl diphosphate = N(6)-dimethylallyladenosine(37) in tRNA + diphosphate</text>
        <dbReference type="Rhea" id="RHEA:26482"/>
        <dbReference type="Rhea" id="RHEA-COMP:10162"/>
        <dbReference type="Rhea" id="RHEA-COMP:10375"/>
        <dbReference type="ChEBI" id="CHEBI:33019"/>
        <dbReference type="ChEBI" id="CHEBI:57623"/>
        <dbReference type="ChEBI" id="CHEBI:74411"/>
        <dbReference type="ChEBI" id="CHEBI:74415"/>
        <dbReference type="EC" id="2.5.1.75"/>
    </reaction>
</comment>
<dbReference type="EC" id="2.5.1.75" evidence="3"/>
<keyword evidence="8" id="KW-0460">Magnesium</keyword>
<keyword evidence="5" id="KW-0819">tRNA processing</keyword>
<dbReference type="InterPro" id="IPR018022">
    <property type="entry name" value="IPT"/>
</dbReference>
<dbReference type="GO" id="GO:0006400">
    <property type="term" value="P:tRNA modification"/>
    <property type="evidence" value="ECO:0007669"/>
    <property type="project" value="TreeGrafter"/>
</dbReference>
<organism evidence="10">
    <name type="scientific">Spongospora subterranea</name>
    <dbReference type="NCBI Taxonomy" id="70186"/>
    <lineage>
        <taxon>Eukaryota</taxon>
        <taxon>Sar</taxon>
        <taxon>Rhizaria</taxon>
        <taxon>Endomyxa</taxon>
        <taxon>Phytomyxea</taxon>
        <taxon>Plasmodiophorida</taxon>
        <taxon>Plasmodiophoridae</taxon>
        <taxon>Spongospora</taxon>
    </lineage>
</organism>
<feature type="non-terminal residue" evidence="10">
    <location>
        <position position="1"/>
    </location>
</feature>
<dbReference type="GO" id="GO:0052381">
    <property type="term" value="F:tRNA dimethylallyltransferase activity"/>
    <property type="evidence" value="ECO:0007669"/>
    <property type="project" value="UniProtKB-EC"/>
</dbReference>
<evidence type="ECO:0000256" key="4">
    <source>
        <dbReference type="ARBA" id="ARBA00022679"/>
    </source>
</evidence>
<dbReference type="Gene3D" id="3.40.50.300">
    <property type="entry name" value="P-loop containing nucleotide triphosphate hydrolases"/>
    <property type="match status" value="2"/>
</dbReference>
<reference evidence="10" key="1">
    <citation type="submission" date="2015-04" db="EMBL/GenBank/DDBJ databases">
        <title>The genome sequence of the plant pathogenic Rhizarian Plasmodiophora brassicae reveals insights in its biotrophic life cycle and the origin of chitin synthesis.</title>
        <authorList>
            <person name="Schwelm A."/>
            <person name="Fogelqvist J."/>
            <person name="Knaust A."/>
            <person name="Julke S."/>
            <person name="Lilja T."/>
            <person name="Dhandapani V."/>
            <person name="Bonilla-Rosso G."/>
            <person name="Karlsson M."/>
            <person name="Shevchenko A."/>
            <person name="Choi S.R."/>
            <person name="Kim H.G."/>
            <person name="Park J.Y."/>
            <person name="Lim Y.P."/>
            <person name="Ludwig-Muller J."/>
            <person name="Dixelius C."/>
        </authorList>
    </citation>
    <scope>NUCLEOTIDE SEQUENCE</scope>
    <source>
        <tissue evidence="10">Potato root galls</tissue>
    </source>
</reference>
<keyword evidence="6" id="KW-0547">Nucleotide-binding</keyword>
<evidence type="ECO:0000256" key="5">
    <source>
        <dbReference type="ARBA" id="ARBA00022694"/>
    </source>
</evidence>
<name>A0A0H5QFY2_9EUKA</name>
<comment type="similarity">
    <text evidence="2">Belongs to the IPP transferase family.</text>
</comment>
<proteinExistence type="inferred from homology"/>
<dbReference type="PANTHER" id="PTHR11088">
    <property type="entry name" value="TRNA DIMETHYLALLYLTRANSFERASE"/>
    <property type="match status" value="1"/>
</dbReference>
<evidence type="ECO:0000256" key="6">
    <source>
        <dbReference type="ARBA" id="ARBA00022741"/>
    </source>
</evidence>
<evidence type="ECO:0000256" key="1">
    <source>
        <dbReference type="ARBA" id="ARBA00001946"/>
    </source>
</evidence>
<keyword evidence="7" id="KW-0067">ATP-binding</keyword>
<evidence type="ECO:0000256" key="2">
    <source>
        <dbReference type="ARBA" id="ARBA00005842"/>
    </source>
</evidence>
<dbReference type="SUPFAM" id="SSF52540">
    <property type="entry name" value="P-loop containing nucleoside triphosphate hydrolases"/>
    <property type="match status" value="1"/>
</dbReference>
<comment type="cofactor">
    <cofactor evidence="1">
        <name>Mg(2+)</name>
        <dbReference type="ChEBI" id="CHEBI:18420"/>
    </cofactor>
</comment>
<protein>
    <recommendedName>
        <fullName evidence="3">tRNA dimethylallyltransferase</fullName>
        <ecNumber evidence="3">2.5.1.75</ecNumber>
    </recommendedName>
</protein>
<dbReference type="HAMAP" id="MF_00185">
    <property type="entry name" value="IPP_trans"/>
    <property type="match status" value="1"/>
</dbReference>
<dbReference type="InterPro" id="IPR027417">
    <property type="entry name" value="P-loop_NTPase"/>
</dbReference>
<dbReference type="InterPro" id="IPR039657">
    <property type="entry name" value="Dimethylallyltransferase"/>
</dbReference>
<dbReference type="PANTHER" id="PTHR11088:SF60">
    <property type="entry name" value="TRNA DIMETHYLALLYLTRANSFERASE"/>
    <property type="match status" value="1"/>
</dbReference>
<dbReference type="AlphaFoldDB" id="A0A0H5QFY2"/>
<evidence type="ECO:0000256" key="9">
    <source>
        <dbReference type="ARBA" id="ARBA00049563"/>
    </source>
</evidence>
<evidence type="ECO:0000313" key="10">
    <source>
        <dbReference type="EMBL" id="CRZ00487.1"/>
    </source>
</evidence>
<sequence>RIVSDSPNSFFIMAVAAVRPRCLVLSGCTGVGKSALAALLAKQFDGEIVSADSLSVYRHFNIGAAKPPKLWLDQIPHHLVDIVDPSTALTAPFTAADFAQRARRAIFDIHNRKKLPIVCGGSGMYLSFLTYGHDRSPSTILRPDQDTLALVQNGFGDNRSWAEAIPTIASLLSGNRPEFHPNQYMDYLNTIQPGNMKRLCRAVHRLRSLPQGSSFPEYDGRRSAPPEHNNLIDFRSIFLQYSRRESMYRAIDLRCEQMLQQGLLDEVMELRSQGYLVPGSPPATAIGYKHACQYLDSNWNTPSFSIPGFRLFVDQFQAASRQFARRQVTWFKKDRSFRFVHRQDDSRLDDHIPELAMDWYSMTEESYRTRIASSEYVNEQDRCRTLTQEDAAKQRLYLPERVIFKDGMNADHILKLMANC</sequence>
<keyword evidence="4" id="KW-0808">Transferase</keyword>
<evidence type="ECO:0000256" key="7">
    <source>
        <dbReference type="ARBA" id="ARBA00022840"/>
    </source>
</evidence>
<accession>A0A0H5QFY2</accession>
<dbReference type="Pfam" id="PF01715">
    <property type="entry name" value="IPPT"/>
    <property type="match status" value="1"/>
</dbReference>